<dbReference type="Pfam" id="PF13538">
    <property type="entry name" value="UvrD_C_2"/>
    <property type="match status" value="1"/>
</dbReference>
<proteinExistence type="predicted"/>
<gene>
    <name evidence="3" type="ORF">BCCH1_29040</name>
</gene>
<dbReference type="GO" id="GO:0005524">
    <property type="term" value="F:ATP binding"/>
    <property type="evidence" value="ECO:0007669"/>
    <property type="project" value="InterPro"/>
</dbReference>
<feature type="domain" description="AAA+ ATPase" evidence="2">
    <location>
        <begin position="235"/>
        <end position="415"/>
    </location>
</feature>
<evidence type="ECO:0000313" key="3">
    <source>
        <dbReference type="EMBL" id="BBA40479.1"/>
    </source>
</evidence>
<evidence type="ECO:0000256" key="1">
    <source>
        <dbReference type="ARBA" id="ARBA00034923"/>
    </source>
</evidence>
<dbReference type="SMART" id="SM00382">
    <property type="entry name" value="AAA"/>
    <property type="match status" value="1"/>
</dbReference>
<dbReference type="EMBL" id="AP018358">
    <property type="protein sequence ID" value="BBA40479.1"/>
    <property type="molecule type" value="Genomic_DNA"/>
</dbReference>
<dbReference type="InterPro" id="IPR027785">
    <property type="entry name" value="UvrD-like_helicase_C"/>
</dbReference>
<dbReference type="PANTHER" id="PTHR11070">
    <property type="entry name" value="UVRD / RECB / PCRA DNA HELICASE FAMILY MEMBER"/>
    <property type="match status" value="1"/>
</dbReference>
<dbReference type="AlphaFoldDB" id="A0A250L9H6"/>
<dbReference type="GO" id="GO:0003677">
    <property type="term" value="F:DNA binding"/>
    <property type="evidence" value="ECO:0007669"/>
    <property type="project" value="InterPro"/>
</dbReference>
<dbReference type="InterPro" id="IPR027417">
    <property type="entry name" value="P-loop_NTPase"/>
</dbReference>
<sequence length="594" mass="66178">MARMIPPHISAKAPGSERLLYQKLKEDPATREWIVFHSFDIRRHIARTQGEADLVVAVPGLGVLCIEVKGCGLQRRDGLWIYQYDPPKISTVGPFRQASDAAHSVRKYVMGRDATLANIVFTSAVFFTEIDFTERSLEWEPWQVVNKTDLLRNPVSSIVTRILEAEHTRLRNTAATRTWYSPRSRPNRRQVESIVSVLRPDFEYAAIGNDKDELVERSIRKFTEEQFHALDMLEDNRRILFKGPAGTGKTLLAIEAARRVVRSGRRVMLLCHNSLLGNWLKGQTESIAAEAQAAETSMSVGTVSSLLLRIAGIEVPIEAGKEFWSSELPERALNALLRDDSQFKPFDMLILDEAQDLMTEEILDVLELIIAGGLAGGRWAMFGDFERQAIYANSNAQPGLERLKSRSGQGFTTCPIRINCRNTRNIADAVTLTSGLTPGYSRVLQSEEGVDVAPIFYRNQADQDLKLADSLRQLSRRYGPDGIVVLSMRTDAAACAARLKGVVDKVPVLPFGKTSNSAQAIVHYGSVYAYKGMESPVVILTDVEELDCDQAAALLYVGMTRARLALHMLMNERLRSVYGRLLIQGLKAQREGSA</sequence>
<accession>A0A250L9H6</accession>
<organism evidence="3">
    <name type="scientific">Burkholderia contaminans</name>
    <dbReference type="NCBI Taxonomy" id="488447"/>
    <lineage>
        <taxon>Bacteria</taxon>
        <taxon>Pseudomonadati</taxon>
        <taxon>Pseudomonadota</taxon>
        <taxon>Betaproteobacteria</taxon>
        <taxon>Burkholderiales</taxon>
        <taxon>Burkholderiaceae</taxon>
        <taxon>Burkholderia</taxon>
        <taxon>Burkholderia cepacia complex</taxon>
    </lineage>
</organism>
<dbReference type="PANTHER" id="PTHR11070:SF2">
    <property type="entry name" value="ATP-DEPENDENT DNA HELICASE SRS2"/>
    <property type="match status" value="1"/>
</dbReference>
<dbReference type="Pfam" id="PF13604">
    <property type="entry name" value="AAA_30"/>
    <property type="match status" value="1"/>
</dbReference>
<dbReference type="InterPro" id="IPR003593">
    <property type="entry name" value="AAA+_ATPase"/>
</dbReference>
<dbReference type="InterPro" id="IPR000212">
    <property type="entry name" value="DNA_helicase_UvrD/REP"/>
</dbReference>
<reference evidence="3" key="1">
    <citation type="journal article" date="2016" name="Biosci. Biotechnol. Biochem.">
        <title>Bioconversion of AHX to AOH by resting cells of Burkholderia contaminans CH-1.</title>
        <authorList>
            <person name="Choi J.H."/>
            <person name="Kikuchi A."/>
            <person name="Pumkaeo P."/>
            <person name="Hirai H."/>
            <person name="Tokuyama S."/>
            <person name="Kawagishi H."/>
        </authorList>
    </citation>
    <scope>NUCLEOTIDE SEQUENCE</scope>
    <source>
        <strain evidence="3">CH-1</strain>
    </source>
</reference>
<name>A0A250L9H6_9BURK</name>
<protein>
    <recommendedName>
        <fullName evidence="1">DNA 3'-5' helicase II</fullName>
    </recommendedName>
</protein>
<dbReference type="GO" id="GO:0043138">
    <property type="term" value="F:3'-5' DNA helicase activity"/>
    <property type="evidence" value="ECO:0007669"/>
    <property type="project" value="TreeGrafter"/>
</dbReference>
<reference evidence="3" key="2">
    <citation type="journal article" date="2017" name="Genome Announc.">
        <title>High-Quality Draft Genome Sequence of Burkholderia contaminans CH-1, a Gram-Negative Bacterium That Metabolizes 2-Azahypoxanthine, a Plant Growth-Regulating Compound.</title>
        <authorList>
            <person name="Choi J.-H."/>
            <person name="Sugiura H."/>
            <person name="Moriuchi R."/>
            <person name="Kawagishi H."/>
            <person name="Dohra H."/>
        </authorList>
    </citation>
    <scope>NUCLEOTIDE SEQUENCE</scope>
    <source>
        <strain evidence="3">CH-1</strain>
    </source>
</reference>
<evidence type="ECO:0000259" key="2">
    <source>
        <dbReference type="SMART" id="SM00382"/>
    </source>
</evidence>
<dbReference type="Gene3D" id="3.40.50.300">
    <property type="entry name" value="P-loop containing nucleotide triphosphate hydrolases"/>
    <property type="match status" value="2"/>
</dbReference>
<dbReference type="SUPFAM" id="SSF52540">
    <property type="entry name" value="P-loop containing nucleoside triphosphate hydrolases"/>
    <property type="match status" value="1"/>
</dbReference>
<dbReference type="GO" id="GO:0000725">
    <property type="term" value="P:recombinational repair"/>
    <property type="evidence" value="ECO:0007669"/>
    <property type="project" value="TreeGrafter"/>
</dbReference>